<dbReference type="Pfam" id="PF08310">
    <property type="entry name" value="LGFP"/>
    <property type="match status" value="2"/>
</dbReference>
<dbReference type="RefSeq" id="WP_067518347.1">
    <property type="nucleotide sequence ID" value="NZ_JABELX010000003.1"/>
</dbReference>
<evidence type="ECO:0000256" key="1">
    <source>
        <dbReference type="SAM" id="MobiDB-lite"/>
    </source>
</evidence>
<reference evidence="2 3" key="1">
    <citation type="submission" date="2020-05" db="EMBL/GenBank/DDBJ databases">
        <title>MicrobeNet Type strains.</title>
        <authorList>
            <person name="Nicholson A.C."/>
        </authorList>
    </citation>
    <scope>NUCLEOTIDE SEQUENCE [LARGE SCALE GENOMIC DNA]</scope>
    <source>
        <strain evidence="2 3">JCM 3224</strain>
    </source>
</reference>
<gene>
    <name evidence="2" type="ORF">HLB23_08490</name>
</gene>
<proteinExistence type="predicted"/>
<dbReference type="AlphaFoldDB" id="A0A849C073"/>
<comment type="caution">
    <text evidence="2">The sequence shown here is derived from an EMBL/GenBank/DDBJ whole genome shotgun (WGS) entry which is preliminary data.</text>
</comment>
<dbReference type="Proteomes" id="UP000586827">
    <property type="component" value="Unassembled WGS sequence"/>
</dbReference>
<organism evidence="2 3">
    <name type="scientific">Nocardia uniformis</name>
    <dbReference type="NCBI Taxonomy" id="53432"/>
    <lineage>
        <taxon>Bacteria</taxon>
        <taxon>Bacillati</taxon>
        <taxon>Actinomycetota</taxon>
        <taxon>Actinomycetes</taxon>
        <taxon>Mycobacteriales</taxon>
        <taxon>Nocardiaceae</taxon>
        <taxon>Nocardia</taxon>
    </lineage>
</organism>
<dbReference type="EMBL" id="JABELX010000003">
    <property type="protein sequence ID" value="NNH69900.1"/>
    <property type="molecule type" value="Genomic_DNA"/>
</dbReference>
<feature type="region of interest" description="Disordered" evidence="1">
    <location>
        <begin position="47"/>
        <end position="67"/>
    </location>
</feature>
<keyword evidence="3" id="KW-1185">Reference proteome</keyword>
<accession>A0A849C073</accession>
<dbReference type="PROSITE" id="PS51257">
    <property type="entry name" value="PROKAR_LIPOPROTEIN"/>
    <property type="match status" value="1"/>
</dbReference>
<evidence type="ECO:0000313" key="3">
    <source>
        <dbReference type="Proteomes" id="UP000586827"/>
    </source>
</evidence>
<sequence>MNHFARRTAGIIAAVALVSGLAAGCSNDDEDGKSSDTGMATTTEMAQATGHEGEHGTDTPDTDSPETKIATAHGEVTVAGAVLEKYNALGGPTGVLGDPIADQRDAPGGGTVQEFEGGAIYGSPATGAHVVWGEIRTAYLASGGPGGTLGYPTTDEMDIEGGKQSDFTGGTITWVNEQTTVTEK</sequence>
<evidence type="ECO:0000313" key="2">
    <source>
        <dbReference type="EMBL" id="NNH69900.1"/>
    </source>
</evidence>
<dbReference type="InterPro" id="IPR013207">
    <property type="entry name" value="LGFP"/>
</dbReference>
<protein>
    <submittedName>
        <fullName evidence="2">Esterase</fullName>
    </submittedName>
</protein>
<name>A0A849C073_9NOCA</name>